<dbReference type="EMBL" id="JAIWYP010000001">
    <property type="protein sequence ID" value="KAH3892799.1"/>
    <property type="molecule type" value="Genomic_DNA"/>
</dbReference>
<comment type="caution">
    <text evidence="1">The sequence shown here is derived from an EMBL/GenBank/DDBJ whole genome shotgun (WGS) entry which is preliminary data.</text>
</comment>
<dbReference type="AlphaFoldDB" id="A0A9D4S4Z6"/>
<name>A0A9D4S4Z6_DREPO</name>
<reference evidence="1" key="1">
    <citation type="journal article" date="2019" name="bioRxiv">
        <title>The Genome of the Zebra Mussel, Dreissena polymorpha: A Resource for Invasive Species Research.</title>
        <authorList>
            <person name="McCartney M.A."/>
            <person name="Auch B."/>
            <person name="Kono T."/>
            <person name="Mallez S."/>
            <person name="Zhang Y."/>
            <person name="Obille A."/>
            <person name="Becker A."/>
            <person name="Abrahante J.E."/>
            <person name="Garbe J."/>
            <person name="Badalamenti J.P."/>
            <person name="Herman A."/>
            <person name="Mangelson H."/>
            <person name="Liachko I."/>
            <person name="Sullivan S."/>
            <person name="Sone E.D."/>
            <person name="Koren S."/>
            <person name="Silverstein K.A.T."/>
            <person name="Beckman K.B."/>
            <person name="Gohl D.M."/>
        </authorList>
    </citation>
    <scope>NUCLEOTIDE SEQUENCE</scope>
    <source>
        <strain evidence="1">Duluth1</strain>
        <tissue evidence="1">Whole animal</tissue>
    </source>
</reference>
<sequence>MWKYELGTVADLADNTSTKGKWKTRVLKAVHSYWSDQIDSLTPLYSTLIFLRQDKYVPEALTGGKRMLDSLLAGATPGAAEQASSVSSLPLYPQSPVEEVVNSDSDDSDIAESGTCIMCKLFYPPCTDTKLSFINIVKWGFGTSNLCEDNSLTTQSDVNPGIKSEPIQL</sequence>
<organism evidence="1 2">
    <name type="scientific">Dreissena polymorpha</name>
    <name type="common">Zebra mussel</name>
    <name type="synonym">Mytilus polymorpha</name>
    <dbReference type="NCBI Taxonomy" id="45954"/>
    <lineage>
        <taxon>Eukaryota</taxon>
        <taxon>Metazoa</taxon>
        <taxon>Spiralia</taxon>
        <taxon>Lophotrochozoa</taxon>
        <taxon>Mollusca</taxon>
        <taxon>Bivalvia</taxon>
        <taxon>Autobranchia</taxon>
        <taxon>Heteroconchia</taxon>
        <taxon>Euheterodonta</taxon>
        <taxon>Imparidentia</taxon>
        <taxon>Neoheterodontei</taxon>
        <taxon>Myida</taxon>
        <taxon>Dreissenoidea</taxon>
        <taxon>Dreissenidae</taxon>
        <taxon>Dreissena</taxon>
    </lineage>
</organism>
<proteinExistence type="predicted"/>
<reference evidence="1" key="2">
    <citation type="submission" date="2020-11" db="EMBL/GenBank/DDBJ databases">
        <authorList>
            <person name="McCartney M.A."/>
            <person name="Auch B."/>
            <person name="Kono T."/>
            <person name="Mallez S."/>
            <person name="Becker A."/>
            <person name="Gohl D.M."/>
            <person name="Silverstein K.A.T."/>
            <person name="Koren S."/>
            <person name="Bechman K.B."/>
            <person name="Herman A."/>
            <person name="Abrahante J.E."/>
            <person name="Garbe J."/>
        </authorList>
    </citation>
    <scope>NUCLEOTIDE SEQUENCE</scope>
    <source>
        <strain evidence="1">Duluth1</strain>
        <tissue evidence="1">Whole animal</tissue>
    </source>
</reference>
<dbReference type="Proteomes" id="UP000828390">
    <property type="component" value="Unassembled WGS sequence"/>
</dbReference>
<evidence type="ECO:0000313" key="2">
    <source>
        <dbReference type="Proteomes" id="UP000828390"/>
    </source>
</evidence>
<gene>
    <name evidence="1" type="ORF">DPMN_016929</name>
</gene>
<keyword evidence="2" id="KW-1185">Reference proteome</keyword>
<protein>
    <submittedName>
        <fullName evidence="1">Uncharacterized protein</fullName>
    </submittedName>
</protein>
<evidence type="ECO:0000313" key="1">
    <source>
        <dbReference type="EMBL" id="KAH3892799.1"/>
    </source>
</evidence>
<accession>A0A9D4S4Z6</accession>